<evidence type="ECO:0000259" key="6">
    <source>
        <dbReference type="Pfam" id="PF00590"/>
    </source>
</evidence>
<dbReference type="InterPro" id="IPR014777">
    <property type="entry name" value="4pyrrole_Mease_sub1"/>
</dbReference>
<protein>
    <submittedName>
        <fullName evidence="7">Cobalamin (Vitamin B12) biosynthesis protein/precorrin-6Y C5,15-methyltransferase</fullName>
    </submittedName>
</protein>
<dbReference type="InterPro" id="IPR035996">
    <property type="entry name" value="4pyrrol_Methylase_sf"/>
</dbReference>
<evidence type="ECO:0000256" key="4">
    <source>
        <dbReference type="ARBA" id="ARBA00022679"/>
    </source>
</evidence>
<organism evidence="7 8">
    <name type="scientific">Acidocella aminolytica 101 = DSM 11237</name>
    <dbReference type="NCBI Taxonomy" id="1120923"/>
    <lineage>
        <taxon>Bacteria</taxon>
        <taxon>Pseudomonadati</taxon>
        <taxon>Pseudomonadota</taxon>
        <taxon>Alphaproteobacteria</taxon>
        <taxon>Acetobacterales</taxon>
        <taxon>Acidocellaceae</taxon>
        <taxon>Acidocella</taxon>
    </lineage>
</organism>
<accession>A0A0D6PDD7</accession>
<sequence length="395" mass="40774">MTPWLTVIGIGEDGLAGLSAEAKAALAAAEFVFGGSRHLVLAQAGARGRHWPVPFSVAPLLACKSSRVVALCSGDPFWFGAGSVLAAKLDSGEWWALPAPSSFSLAAARLGWRLEQVVCLGLHAAPFARARRHLTHGARLICLLRGAESVAAFAAWLEAMGFGASRLWVLEALGGARERVLAGSVAEIAALEPGRAPVAVAVEVAGGLGLPRAPGLPDELFVHDGQITKRAVRALTISALGPRPGEHLWDIGLGAGSVSVEWLLASGTGRASGVEADAARAARAQSNAEAFGVEERLHVLQASAPEGLDALAMPDAIFIGGGANAALLERLWALAPAGTRLVANGVTLESEALFTNWAAAKGGALLRVEMAGAAPLGRMRGWMPARPVLQWSVVL</sequence>
<dbReference type="PANTHER" id="PTHR43182">
    <property type="entry name" value="COBALT-PRECORRIN-6B C(15)-METHYLTRANSFERASE (DECARBOXYLATING)"/>
    <property type="match status" value="1"/>
</dbReference>
<keyword evidence="5" id="KW-0949">S-adenosyl-L-methionine</keyword>
<dbReference type="RefSeq" id="WP_048878104.1">
    <property type="nucleotide sequence ID" value="NZ_BANC01000025.1"/>
</dbReference>
<dbReference type="AlphaFoldDB" id="A0A0D6PDD7"/>
<evidence type="ECO:0000313" key="8">
    <source>
        <dbReference type="Proteomes" id="UP000032668"/>
    </source>
</evidence>
<dbReference type="CDD" id="cd11644">
    <property type="entry name" value="Precorrin-6Y-MT"/>
    <property type="match status" value="1"/>
</dbReference>
<keyword evidence="2" id="KW-0169">Cobalamin biosynthesis</keyword>
<dbReference type="InterPro" id="IPR012818">
    <property type="entry name" value="CbiE"/>
</dbReference>
<dbReference type="Gene3D" id="3.40.1010.10">
    <property type="entry name" value="Cobalt-precorrin-4 Transmethylase, Domain 1"/>
    <property type="match status" value="1"/>
</dbReference>
<dbReference type="GO" id="GO:0008276">
    <property type="term" value="F:protein methyltransferase activity"/>
    <property type="evidence" value="ECO:0007669"/>
    <property type="project" value="InterPro"/>
</dbReference>
<dbReference type="EMBL" id="BANC01000025">
    <property type="protein sequence ID" value="GAN79667.1"/>
    <property type="molecule type" value="Genomic_DNA"/>
</dbReference>
<dbReference type="SUPFAM" id="SSF53335">
    <property type="entry name" value="S-adenosyl-L-methionine-dependent methyltransferases"/>
    <property type="match status" value="1"/>
</dbReference>
<evidence type="ECO:0000313" key="7">
    <source>
        <dbReference type="EMBL" id="GAN79667.1"/>
    </source>
</evidence>
<dbReference type="InterPro" id="IPR000878">
    <property type="entry name" value="4pyrrol_Mease"/>
</dbReference>
<feature type="domain" description="Tetrapyrrole methylase" evidence="6">
    <location>
        <begin position="5"/>
        <end position="188"/>
    </location>
</feature>
<gene>
    <name evidence="7" type="ORF">Aam_025_055</name>
</gene>
<dbReference type="NCBIfam" id="TIGR02467">
    <property type="entry name" value="CbiE"/>
    <property type="match status" value="1"/>
</dbReference>
<reference evidence="7 8" key="1">
    <citation type="submission" date="2012-11" db="EMBL/GenBank/DDBJ databases">
        <title>Whole genome sequence of Acidocella aminolytica 101 = DSM 11237.</title>
        <authorList>
            <person name="Azuma Y."/>
            <person name="Higashiura N."/>
            <person name="Hirakawa H."/>
            <person name="Matsushita K."/>
        </authorList>
    </citation>
    <scope>NUCLEOTIDE SEQUENCE [LARGE SCALE GENOMIC DNA]</scope>
    <source>
        <strain evidence="8">101 / DSM 11237</strain>
    </source>
</reference>
<name>A0A0D6PDD7_9PROT</name>
<dbReference type="PANTHER" id="PTHR43182:SF1">
    <property type="entry name" value="COBALT-PRECORRIN-7 C(5)-METHYLTRANSFERASE"/>
    <property type="match status" value="1"/>
</dbReference>
<dbReference type="GO" id="GO:0009236">
    <property type="term" value="P:cobalamin biosynthetic process"/>
    <property type="evidence" value="ECO:0007669"/>
    <property type="project" value="UniProtKB-UniPathway"/>
</dbReference>
<keyword evidence="8" id="KW-1185">Reference proteome</keyword>
<dbReference type="OrthoDB" id="9787825at2"/>
<keyword evidence="4 7" id="KW-0808">Transferase</keyword>
<dbReference type="SUPFAM" id="SSF53790">
    <property type="entry name" value="Tetrapyrrole methylase"/>
    <property type="match status" value="1"/>
</dbReference>
<comment type="pathway">
    <text evidence="1">Cofactor biosynthesis; adenosylcobalamin biosynthesis.</text>
</comment>
<dbReference type="Gene3D" id="3.40.50.150">
    <property type="entry name" value="Vaccinia Virus protein VP39"/>
    <property type="match status" value="1"/>
</dbReference>
<evidence type="ECO:0000256" key="1">
    <source>
        <dbReference type="ARBA" id="ARBA00004953"/>
    </source>
</evidence>
<dbReference type="NCBIfam" id="TIGR02469">
    <property type="entry name" value="CbiT"/>
    <property type="match status" value="1"/>
</dbReference>
<dbReference type="Pfam" id="PF00590">
    <property type="entry name" value="TP_methylase"/>
    <property type="match status" value="1"/>
</dbReference>
<evidence type="ECO:0000256" key="2">
    <source>
        <dbReference type="ARBA" id="ARBA00022573"/>
    </source>
</evidence>
<keyword evidence="3 7" id="KW-0489">Methyltransferase</keyword>
<comment type="caution">
    <text evidence="7">The sequence shown here is derived from an EMBL/GenBank/DDBJ whole genome shotgun (WGS) entry which is preliminary data.</text>
</comment>
<dbReference type="InterPro" id="IPR029063">
    <property type="entry name" value="SAM-dependent_MTases_sf"/>
</dbReference>
<dbReference type="PIRSF" id="PIRSF036428">
    <property type="entry name" value="CobL"/>
    <property type="match status" value="1"/>
</dbReference>
<dbReference type="GO" id="GO:0032259">
    <property type="term" value="P:methylation"/>
    <property type="evidence" value="ECO:0007669"/>
    <property type="project" value="UniProtKB-KW"/>
</dbReference>
<evidence type="ECO:0000256" key="3">
    <source>
        <dbReference type="ARBA" id="ARBA00022603"/>
    </source>
</evidence>
<dbReference type="STRING" id="1120923.SAMN02746095_01957"/>
<dbReference type="InterPro" id="IPR006365">
    <property type="entry name" value="Cbl_synth_CobL"/>
</dbReference>
<dbReference type="UniPathway" id="UPA00148"/>
<dbReference type="Proteomes" id="UP000032668">
    <property type="component" value="Unassembled WGS sequence"/>
</dbReference>
<dbReference type="InterPro" id="IPR050714">
    <property type="entry name" value="Cobalamin_biosynth_MTase"/>
</dbReference>
<evidence type="ECO:0000256" key="5">
    <source>
        <dbReference type="ARBA" id="ARBA00022691"/>
    </source>
</evidence>
<proteinExistence type="predicted"/>
<dbReference type="InterPro" id="IPR014008">
    <property type="entry name" value="Cbl_synth_MTase_CbiT"/>
</dbReference>